<evidence type="ECO:0000313" key="3">
    <source>
        <dbReference type="Proteomes" id="UP000287651"/>
    </source>
</evidence>
<dbReference type="AlphaFoldDB" id="A0A426ZGM2"/>
<gene>
    <name evidence="2" type="ORF">B296_00000875</name>
</gene>
<dbReference type="Proteomes" id="UP000287651">
    <property type="component" value="Unassembled WGS sequence"/>
</dbReference>
<dbReference type="EMBL" id="AMZH03006715">
    <property type="protein sequence ID" value="RRT63129.1"/>
    <property type="molecule type" value="Genomic_DNA"/>
</dbReference>
<name>A0A426ZGM2_ENSVE</name>
<evidence type="ECO:0000256" key="1">
    <source>
        <dbReference type="SAM" id="MobiDB-lite"/>
    </source>
</evidence>
<accession>A0A426ZGM2</accession>
<evidence type="ECO:0000313" key="2">
    <source>
        <dbReference type="EMBL" id="RRT63129.1"/>
    </source>
</evidence>
<feature type="region of interest" description="Disordered" evidence="1">
    <location>
        <begin position="84"/>
        <end position="137"/>
    </location>
</feature>
<reference evidence="2 3" key="1">
    <citation type="journal article" date="2014" name="Agronomy (Basel)">
        <title>A Draft Genome Sequence for Ensete ventricosum, the Drought-Tolerant Tree Against Hunger.</title>
        <authorList>
            <person name="Harrison J."/>
            <person name="Moore K.A."/>
            <person name="Paszkiewicz K."/>
            <person name="Jones T."/>
            <person name="Grant M."/>
            <person name="Ambacheew D."/>
            <person name="Muzemil S."/>
            <person name="Studholme D.J."/>
        </authorList>
    </citation>
    <scope>NUCLEOTIDE SEQUENCE [LARGE SCALE GENOMIC DNA]</scope>
</reference>
<sequence length="137" mass="15164">MDWLGGLVPEKGRWLKAKGYSRLLFAVVADGYVLRLEGWLRVAVNGINRFGIIDIRKLWIYSKRSEDRGQPAMARPFVGVADHDQAPCRGDRQWPSPPIKGRPPIGIRKEQMPIASPQGAAANDQPARGGPSDQGYC</sequence>
<proteinExistence type="predicted"/>
<organism evidence="2 3">
    <name type="scientific">Ensete ventricosum</name>
    <name type="common">Abyssinian banana</name>
    <name type="synonym">Musa ensete</name>
    <dbReference type="NCBI Taxonomy" id="4639"/>
    <lineage>
        <taxon>Eukaryota</taxon>
        <taxon>Viridiplantae</taxon>
        <taxon>Streptophyta</taxon>
        <taxon>Embryophyta</taxon>
        <taxon>Tracheophyta</taxon>
        <taxon>Spermatophyta</taxon>
        <taxon>Magnoliopsida</taxon>
        <taxon>Liliopsida</taxon>
        <taxon>Zingiberales</taxon>
        <taxon>Musaceae</taxon>
        <taxon>Ensete</taxon>
    </lineage>
</organism>
<protein>
    <submittedName>
        <fullName evidence="2">Uncharacterized protein</fullName>
    </submittedName>
</protein>
<comment type="caution">
    <text evidence="2">The sequence shown here is derived from an EMBL/GenBank/DDBJ whole genome shotgun (WGS) entry which is preliminary data.</text>
</comment>